<dbReference type="EMBL" id="JBHUIW010000030">
    <property type="protein sequence ID" value="MFD2184564.1"/>
    <property type="molecule type" value="Genomic_DNA"/>
</dbReference>
<evidence type="ECO:0000313" key="2">
    <source>
        <dbReference type="Proteomes" id="UP001597314"/>
    </source>
</evidence>
<proteinExistence type="predicted"/>
<organism evidence="1 2">
    <name type="scientific">Rhodoplanes azumiensis</name>
    <dbReference type="NCBI Taxonomy" id="1897628"/>
    <lineage>
        <taxon>Bacteria</taxon>
        <taxon>Pseudomonadati</taxon>
        <taxon>Pseudomonadota</taxon>
        <taxon>Alphaproteobacteria</taxon>
        <taxon>Hyphomicrobiales</taxon>
        <taxon>Nitrobacteraceae</taxon>
        <taxon>Rhodoplanes</taxon>
    </lineage>
</organism>
<dbReference type="RefSeq" id="WP_378479705.1">
    <property type="nucleotide sequence ID" value="NZ_JBHUIW010000030.1"/>
</dbReference>
<sequence length="90" mass="10458">MAEPENMTLVLLRDLRSRMETRFDAIDRKLGEHDTRFDEHDARFAALEKKIDTIKQAAFAESILGRYAVVDVEQRRVELEARLAALEKRA</sequence>
<reference evidence="2" key="1">
    <citation type="journal article" date="2019" name="Int. J. Syst. Evol. Microbiol.">
        <title>The Global Catalogue of Microorganisms (GCM) 10K type strain sequencing project: providing services to taxonomists for standard genome sequencing and annotation.</title>
        <authorList>
            <consortium name="The Broad Institute Genomics Platform"/>
            <consortium name="The Broad Institute Genome Sequencing Center for Infectious Disease"/>
            <person name="Wu L."/>
            <person name="Ma J."/>
        </authorList>
    </citation>
    <scope>NUCLEOTIDE SEQUENCE [LARGE SCALE GENOMIC DNA]</scope>
    <source>
        <strain evidence="2">CGMCC 1.6774</strain>
    </source>
</reference>
<evidence type="ECO:0008006" key="3">
    <source>
        <dbReference type="Google" id="ProtNLM"/>
    </source>
</evidence>
<accession>A0ABW5ARU3</accession>
<evidence type="ECO:0000313" key="1">
    <source>
        <dbReference type="EMBL" id="MFD2184564.1"/>
    </source>
</evidence>
<name>A0ABW5ARU3_9BRAD</name>
<dbReference type="Gene3D" id="1.20.1270.70">
    <property type="entry name" value="Designed single chain three-helix bundle"/>
    <property type="match status" value="1"/>
</dbReference>
<protein>
    <recommendedName>
        <fullName evidence="3">DUF465 domain-containing protein</fullName>
    </recommendedName>
</protein>
<keyword evidence="2" id="KW-1185">Reference proteome</keyword>
<comment type="caution">
    <text evidence="1">The sequence shown here is derived from an EMBL/GenBank/DDBJ whole genome shotgun (WGS) entry which is preliminary data.</text>
</comment>
<dbReference type="Proteomes" id="UP001597314">
    <property type="component" value="Unassembled WGS sequence"/>
</dbReference>
<gene>
    <name evidence="1" type="ORF">ACFSOX_20610</name>
</gene>